<evidence type="ECO:0000256" key="2">
    <source>
        <dbReference type="ARBA" id="ARBA00005722"/>
    </source>
</evidence>
<evidence type="ECO:0000256" key="4">
    <source>
        <dbReference type="ARBA" id="ARBA00023136"/>
    </source>
</evidence>
<dbReference type="PANTHER" id="PTHR38776:SF1">
    <property type="entry name" value="MLTA-INTERACTING PROTEIN-RELATED"/>
    <property type="match status" value="1"/>
</dbReference>
<protein>
    <submittedName>
        <fullName evidence="7">Outer membrane scaffolding protein for murein synthesis (MipA/OmpV family)</fullName>
    </submittedName>
</protein>
<gene>
    <name evidence="7" type="ORF">DFP90_101640</name>
</gene>
<dbReference type="RefSeq" id="WP_147300922.1">
    <property type="nucleotide sequence ID" value="NZ_QRDW01000001.1"/>
</dbReference>
<keyword evidence="5" id="KW-0998">Cell outer membrane</keyword>
<keyword evidence="8" id="KW-1185">Reference proteome</keyword>
<sequence>MKLNALGGIALLAIGSVNGAYAGEFSYTVGGGMFVAPDYEGSDEYEGGIMAELGVGYERELDPKEGETDYFFGLQDASLSLNNGLDLGIARLYRPEGMYRMGLGLGYGGGREASDNNDLRGLGDIDDYAEGALTLEYFSPDEAWNGGLTLSQDLSGETSGSTLTGYVGYTFPVADNITLTTAANVVWADDDHMQAYFGISDRQASNSIYSRYSAGSGLKSAGVDLTLNWMFAEDWAVIANTGYTRLSGDAADSPIVDQKGSENQFISMVGVMYQF</sequence>
<dbReference type="OrthoDB" id="5462484at2"/>
<comment type="similarity">
    <text evidence="2">Belongs to the MipA/OmpV family.</text>
</comment>
<dbReference type="InterPro" id="IPR010583">
    <property type="entry name" value="MipA"/>
</dbReference>
<evidence type="ECO:0000313" key="8">
    <source>
        <dbReference type="Proteomes" id="UP000256845"/>
    </source>
</evidence>
<evidence type="ECO:0000256" key="6">
    <source>
        <dbReference type="SAM" id="SignalP"/>
    </source>
</evidence>
<dbReference type="Proteomes" id="UP000256845">
    <property type="component" value="Unassembled WGS sequence"/>
</dbReference>
<dbReference type="GO" id="GO:0009252">
    <property type="term" value="P:peptidoglycan biosynthetic process"/>
    <property type="evidence" value="ECO:0007669"/>
    <property type="project" value="TreeGrafter"/>
</dbReference>
<keyword evidence="4" id="KW-0472">Membrane</keyword>
<evidence type="ECO:0000313" key="7">
    <source>
        <dbReference type="EMBL" id="RED53841.1"/>
    </source>
</evidence>
<evidence type="ECO:0000256" key="3">
    <source>
        <dbReference type="ARBA" id="ARBA00022729"/>
    </source>
</evidence>
<dbReference type="AlphaFoldDB" id="A0A3D9HWT0"/>
<comment type="caution">
    <text evidence="7">The sequence shown here is derived from an EMBL/GenBank/DDBJ whole genome shotgun (WGS) entry which is preliminary data.</text>
</comment>
<keyword evidence="3 6" id="KW-0732">Signal</keyword>
<evidence type="ECO:0000256" key="1">
    <source>
        <dbReference type="ARBA" id="ARBA00004442"/>
    </source>
</evidence>
<reference evidence="7 8" key="1">
    <citation type="submission" date="2018-07" db="EMBL/GenBank/DDBJ databases">
        <title>Genomic Encyclopedia of Type Strains, Phase III (KMG-III): the genomes of soil and plant-associated and newly described type strains.</title>
        <authorList>
            <person name="Whitman W."/>
        </authorList>
    </citation>
    <scope>NUCLEOTIDE SEQUENCE [LARGE SCALE GENOMIC DNA]</scope>
    <source>
        <strain evidence="7 8">CECT 8488</strain>
    </source>
</reference>
<dbReference type="GO" id="GO:0009279">
    <property type="term" value="C:cell outer membrane"/>
    <property type="evidence" value="ECO:0007669"/>
    <property type="project" value="UniProtKB-SubCell"/>
</dbReference>
<feature type="signal peptide" evidence="6">
    <location>
        <begin position="1"/>
        <end position="22"/>
    </location>
</feature>
<dbReference type="PANTHER" id="PTHR38776">
    <property type="entry name" value="MLTA-INTERACTING PROTEIN-RELATED"/>
    <property type="match status" value="1"/>
</dbReference>
<name>A0A3D9HWT0_9PROT</name>
<evidence type="ECO:0000256" key="5">
    <source>
        <dbReference type="ARBA" id="ARBA00023237"/>
    </source>
</evidence>
<accession>A0A3D9HWT0</accession>
<dbReference type="Pfam" id="PF06629">
    <property type="entry name" value="MipA"/>
    <property type="match status" value="1"/>
</dbReference>
<comment type="subcellular location">
    <subcellularLocation>
        <location evidence="1">Cell outer membrane</location>
    </subcellularLocation>
</comment>
<feature type="chain" id="PRO_5017768802" evidence="6">
    <location>
        <begin position="23"/>
        <end position="275"/>
    </location>
</feature>
<organism evidence="7 8">
    <name type="scientific">Aestuariispira insulae</name>
    <dbReference type="NCBI Taxonomy" id="1461337"/>
    <lineage>
        <taxon>Bacteria</taxon>
        <taxon>Pseudomonadati</taxon>
        <taxon>Pseudomonadota</taxon>
        <taxon>Alphaproteobacteria</taxon>
        <taxon>Rhodospirillales</taxon>
        <taxon>Kiloniellaceae</taxon>
        <taxon>Aestuariispira</taxon>
    </lineage>
</organism>
<proteinExistence type="inferred from homology"/>
<dbReference type="EMBL" id="QRDW01000001">
    <property type="protein sequence ID" value="RED53841.1"/>
    <property type="molecule type" value="Genomic_DNA"/>
</dbReference>